<feature type="transmembrane region" description="Helical" evidence="9">
    <location>
        <begin position="429"/>
        <end position="447"/>
    </location>
</feature>
<name>A0ABD0KRG0_9CAEN</name>
<feature type="transmembrane region" description="Helical" evidence="9">
    <location>
        <begin position="201"/>
        <end position="218"/>
    </location>
</feature>
<accession>A0ABD0KRG0</accession>
<feature type="transmembrane region" description="Helical" evidence="9">
    <location>
        <begin position="132"/>
        <end position="152"/>
    </location>
</feature>
<feature type="transmembrane region" description="Helical" evidence="9">
    <location>
        <begin position="230"/>
        <end position="249"/>
    </location>
</feature>
<feature type="transmembrane region" description="Helical" evidence="9">
    <location>
        <begin position="158"/>
        <end position="176"/>
    </location>
</feature>
<evidence type="ECO:0000313" key="12">
    <source>
        <dbReference type="Proteomes" id="UP001519460"/>
    </source>
</evidence>
<dbReference type="EC" id="2.7.7.87" evidence="3"/>
<feature type="transmembrane region" description="Helical" evidence="9">
    <location>
        <begin position="69"/>
        <end position="90"/>
    </location>
</feature>
<organism evidence="11 12">
    <name type="scientific">Batillaria attramentaria</name>
    <dbReference type="NCBI Taxonomy" id="370345"/>
    <lineage>
        <taxon>Eukaryota</taxon>
        <taxon>Metazoa</taxon>
        <taxon>Spiralia</taxon>
        <taxon>Lophotrochozoa</taxon>
        <taxon>Mollusca</taxon>
        <taxon>Gastropoda</taxon>
        <taxon>Caenogastropoda</taxon>
        <taxon>Sorbeoconcha</taxon>
        <taxon>Cerithioidea</taxon>
        <taxon>Batillariidae</taxon>
        <taxon>Batillaria</taxon>
    </lineage>
</organism>
<feature type="transmembrane region" description="Helical" evidence="9">
    <location>
        <begin position="561"/>
        <end position="580"/>
    </location>
</feature>
<feature type="region of interest" description="Disordered" evidence="8">
    <location>
        <begin position="832"/>
        <end position="1021"/>
    </location>
</feature>
<reference evidence="11 12" key="1">
    <citation type="journal article" date="2023" name="Sci. Data">
        <title>Genome assembly of the Korean intertidal mud-creeper Batillaria attramentaria.</title>
        <authorList>
            <person name="Patra A.K."/>
            <person name="Ho P.T."/>
            <person name="Jun S."/>
            <person name="Lee S.J."/>
            <person name="Kim Y."/>
            <person name="Won Y.J."/>
        </authorList>
    </citation>
    <scope>NUCLEOTIDE SEQUENCE [LARGE SCALE GENOMIC DNA]</scope>
    <source>
        <strain evidence="11">Wonlab-2016</strain>
    </source>
</reference>
<evidence type="ECO:0000256" key="3">
    <source>
        <dbReference type="ARBA" id="ARBA00012584"/>
    </source>
</evidence>
<gene>
    <name evidence="11" type="ORF">BaRGS_00019307</name>
</gene>
<dbReference type="Proteomes" id="UP001519460">
    <property type="component" value="Unassembled WGS sequence"/>
</dbReference>
<feature type="domain" description="YrdC-like" evidence="10">
    <location>
        <begin position="620"/>
        <end position="816"/>
    </location>
</feature>
<feature type="transmembrane region" description="Helical" evidence="9">
    <location>
        <begin position="278"/>
        <end position="301"/>
    </location>
</feature>
<feature type="transmembrane region" description="Helical" evidence="9">
    <location>
        <begin position="350"/>
        <end position="371"/>
    </location>
</feature>
<keyword evidence="9" id="KW-1133">Transmembrane helix</keyword>
<dbReference type="FunFam" id="3.90.870.10:FF:000010">
    <property type="entry name" value="Si:ch211-153b23.4"/>
    <property type="match status" value="1"/>
</dbReference>
<keyword evidence="12" id="KW-1185">Reference proteome</keyword>
<feature type="transmembrane region" description="Helical" evidence="9">
    <location>
        <begin position="535"/>
        <end position="555"/>
    </location>
</feature>
<comment type="catalytic activity">
    <reaction evidence="7">
        <text>L-threonine + hydrogencarbonate + ATP = L-threonylcarbamoyladenylate + diphosphate + H2O</text>
        <dbReference type="Rhea" id="RHEA:36407"/>
        <dbReference type="ChEBI" id="CHEBI:15377"/>
        <dbReference type="ChEBI" id="CHEBI:17544"/>
        <dbReference type="ChEBI" id="CHEBI:30616"/>
        <dbReference type="ChEBI" id="CHEBI:33019"/>
        <dbReference type="ChEBI" id="CHEBI:57926"/>
        <dbReference type="ChEBI" id="CHEBI:73682"/>
        <dbReference type="EC" id="2.7.7.87"/>
    </reaction>
</comment>
<comment type="similarity">
    <text evidence="2">Belongs to the SUA5 family.</text>
</comment>
<evidence type="ECO:0000256" key="5">
    <source>
        <dbReference type="ARBA" id="ARBA00022490"/>
    </source>
</evidence>
<evidence type="ECO:0000256" key="8">
    <source>
        <dbReference type="SAM" id="MobiDB-lite"/>
    </source>
</evidence>
<dbReference type="GO" id="GO:0061710">
    <property type="term" value="F:L-threonylcarbamoyladenylate synthase"/>
    <property type="evidence" value="ECO:0007669"/>
    <property type="project" value="UniProtKB-EC"/>
</dbReference>
<evidence type="ECO:0000256" key="2">
    <source>
        <dbReference type="ARBA" id="ARBA00007663"/>
    </source>
</evidence>
<comment type="subcellular location">
    <subcellularLocation>
        <location evidence="1">Cytoplasm</location>
    </subcellularLocation>
</comment>
<feature type="transmembrane region" description="Helical" evidence="9">
    <location>
        <begin position="256"/>
        <end position="272"/>
    </location>
</feature>
<feature type="transmembrane region" description="Helical" evidence="9">
    <location>
        <begin position="12"/>
        <end position="30"/>
    </location>
</feature>
<dbReference type="PANTHER" id="PTHR17490">
    <property type="entry name" value="SUA5"/>
    <property type="match status" value="1"/>
</dbReference>
<evidence type="ECO:0000256" key="4">
    <source>
        <dbReference type="ARBA" id="ARBA00015492"/>
    </source>
</evidence>
<dbReference type="InterPro" id="IPR050156">
    <property type="entry name" value="TC-AMP_synthase_SUA5"/>
</dbReference>
<dbReference type="GO" id="GO:0005737">
    <property type="term" value="C:cytoplasm"/>
    <property type="evidence" value="ECO:0007669"/>
    <property type="project" value="UniProtKB-SubCell"/>
</dbReference>
<dbReference type="InterPro" id="IPR006070">
    <property type="entry name" value="Sua5-like_dom"/>
</dbReference>
<feature type="transmembrane region" description="Helical" evidence="9">
    <location>
        <begin position="484"/>
        <end position="504"/>
    </location>
</feature>
<proteinExistence type="inferred from homology"/>
<dbReference type="InterPro" id="IPR017945">
    <property type="entry name" value="DHBP_synth_RibB-like_a/b_dom"/>
</dbReference>
<evidence type="ECO:0000259" key="10">
    <source>
        <dbReference type="PROSITE" id="PS51163"/>
    </source>
</evidence>
<dbReference type="Pfam" id="PF01300">
    <property type="entry name" value="Sua5_yciO_yrdC"/>
    <property type="match status" value="1"/>
</dbReference>
<sequence length="1021" mass="110327">MAASVRKSSATLATVYTHFIVLVILCIFNFTVLQVNVLPVNAGYGIALVALATIATILGITAQDYDDTLLRSFLLVVSVLWTAVGIYHVTEGFSPTGTTDAQALWAGYGAFLLIFIFFVFGSLHHRSKSTAVLSLGYFLACIFEICSLWRPLRTSVGAYYLLMAALALYTVVAILVRKFRQGEPACNSVANLHNRAVSRDYVPLGHAMNTVAFAVYAGQVTGVLPSAAHGFMWVLTAGCYQLLAAVVSVRRCDTYNGFYFFLHSMFWLANGYNLCIEYVTGVVVPPLVAVTVIFFITFFLVGVASLFREVYQFLQNIALCILVVAINVDGSQDPDPYFYSRANTLKRSSFSGPFLGAMGWILLVISLYGLAAHISRAKNSSFKLPLERSCKCCLSCLYGKLKDSGGGSNRRKALFSEDFILGYSKYIDLDAVGFASNAVVILAILWIPEGLWVMPWAIAFGGITQYIVGSVCFARGLTFESCAFYTFGSLWLIWGPARGLGVLAQDNGPPVIVGCVGFLCVGLLLLILSLTISKVWTVMIIMFMLVVLGFLLFALAIPATFVYEIVIAILFVLVCLYCFLSTALKSVLGRDVLPFGTPVLQVSYLHSQGNRALWADARRATGVKAIADIMNRGGICGIPTDVVYVLVAAVKFPHAVERAYNTKKDADDRPMSMWISRTSQLAEGRELFGELVWAFMNEIWPSTVSLVIPKGQWLENLGIGSANKLVGRPDSIAVRMPDNCVTSYLIDQTGPVATTSANPTGEADTTHHLQVLAKLGLDNCDGILCSGPSPENMASTVVDTRRMEQGQLSFFRIGVVPRAKVESIFERVRTVFNSNGPTIPPSIKDDTTTSGGHINEAFVGDNSSDSGVSGGNGSGSQDGDAGSLGNDDVPLVSSSNSATLGSAAARPRRNTSGEEDARELPLEISGHENPVYEDSETIGSDIGSYSSSRFSPAGDEGGRRSSPSSVDGRQSPETGFNPYEPMVVMPSGAMQVQSARHISGRDRGSQPHFRLNPLYTPSQQK</sequence>
<dbReference type="PANTHER" id="PTHR17490:SF17">
    <property type="entry name" value="THREONYLCARBAMOYL-AMP SYNTHASE"/>
    <property type="match status" value="1"/>
</dbReference>
<keyword evidence="6" id="KW-0808">Transferase</keyword>
<evidence type="ECO:0000256" key="6">
    <source>
        <dbReference type="ARBA" id="ARBA00022679"/>
    </source>
</evidence>
<evidence type="ECO:0000256" key="1">
    <source>
        <dbReference type="ARBA" id="ARBA00004496"/>
    </source>
</evidence>
<keyword evidence="5" id="KW-0963">Cytoplasm</keyword>
<evidence type="ECO:0000256" key="7">
    <source>
        <dbReference type="ARBA" id="ARBA00048366"/>
    </source>
</evidence>
<evidence type="ECO:0000256" key="9">
    <source>
        <dbReference type="SAM" id="Phobius"/>
    </source>
</evidence>
<dbReference type="AlphaFoldDB" id="A0ABD0KRG0"/>
<protein>
    <recommendedName>
        <fullName evidence="4">Threonylcarbamoyl-AMP synthase</fullName>
        <ecNumber evidence="3">2.7.7.87</ecNumber>
    </recommendedName>
</protein>
<feature type="transmembrane region" description="Helical" evidence="9">
    <location>
        <begin position="510"/>
        <end position="528"/>
    </location>
</feature>
<evidence type="ECO:0000313" key="11">
    <source>
        <dbReference type="EMBL" id="KAK7489508.1"/>
    </source>
</evidence>
<dbReference type="SUPFAM" id="SSF55821">
    <property type="entry name" value="YrdC/RibB"/>
    <property type="match status" value="1"/>
</dbReference>
<keyword evidence="9" id="KW-0812">Transmembrane</keyword>
<dbReference type="PROSITE" id="PS51163">
    <property type="entry name" value="YRDC"/>
    <property type="match status" value="1"/>
</dbReference>
<comment type="caution">
    <text evidence="11">The sequence shown here is derived from an EMBL/GenBank/DDBJ whole genome shotgun (WGS) entry which is preliminary data.</text>
</comment>
<dbReference type="Gene3D" id="3.90.870.10">
    <property type="entry name" value="DHBP synthase"/>
    <property type="match status" value="1"/>
</dbReference>
<dbReference type="EMBL" id="JACVVK020000137">
    <property type="protein sequence ID" value="KAK7489508.1"/>
    <property type="molecule type" value="Genomic_DNA"/>
</dbReference>
<feature type="transmembrane region" description="Helical" evidence="9">
    <location>
        <begin position="313"/>
        <end position="330"/>
    </location>
</feature>
<feature type="transmembrane region" description="Helical" evidence="9">
    <location>
        <begin position="102"/>
        <end position="120"/>
    </location>
</feature>
<feature type="transmembrane region" description="Helical" evidence="9">
    <location>
        <begin position="42"/>
        <end position="62"/>
    </location>
</feature>
<feature type="compositionally biased region" description="Polar residues" evidence="8">
    <location>
        <begin position="961"/>
        <end position="974"/>
    </location>
</feature>
<keyword evidence="9" id="KW-0472">Membrane</keyword>